<proteinExistence type="predicted"/>
<dbReference type="GO" id="GO:0005737">
    <property type="term" value="C:cytoplasm"/>
    <property type="evidence" value="ECO:0007669"/>
    <property type="project" value="TreeGrafter"/>
</dbReference>
<organism evidence="3 4">
    <name type="scientific">Actinoalloteichus hymeniacidonis</name>
    <dbReference type="NCBI Taxonomy" id="340345"/>
    <lineage>
        <taxon>Bacteria</taxon>
        <taxon>Bacillati</taxon>
        <taxon>Actinomycetota</taxon>
        <taxon>Actinomycetes</taxon>
        <taxon>Pseudonocardiales</taxon>
        <taxon>Pseudonocardiaceae</taxon>
        <taxon>Actinoalloteichus</taxon>
    </lineage>
</organism>
<protein>
    <submittedName>
        <fullName evidence="3">Nucleoside-diphosphate-sugar epimerase</fullName>
        <ecNumber evidence="3">1.1.1.219</ecNumber>
    </submittedName>
</protein>
<dbReference type="Pfam" id="PF01370">
    <property type="entry name" value="Epimerase"/>
    <property type="match status" value="1"/>
</dbReference>
<dbReference type="Gene3D" id="3.40.50.720">
    <property type="entry name" value="NAD(P)-binding Rossmann-like Domain"/>
    <property type="match status" value="1"/>
</dbReference>
<evidence type="ECO:0000313" key="3">
    <source>
        <dbReference type="EMBL" id="AOS65611.1"/>
    </source>
</evidence>
<dbReference type="InterPro" id="IPR036291">
    <property type="entry name" value="NAD(P)-bd_dom_sf"/>
</dbReference>
<dbReference type="SUPFAM" id="SSF51735">
    <property type="entry name" value="NAD(P)-binding Rossmann-fold domains"/>
    <property type="match status" value="1"/>
</dbReference>
<dbReference type="AlphaFoldDB" id="A0AAC9N175"/>
<dbReference type="GO" id="GO:0045552">
    <property type="term" value="F:dihydroflavanol 4-reductase activity"/>
    <property type="evidence" value="ECO:0007669"/>
    <property type="project" value="UniProtKB-EC"/>
</dbReference>
<evidence type="ECO:0000256" key="1">
    <source>
        <dbReference type="SAM" id="MobiDB-lite"/>
    </source>
</evidence>
<evidence type="ECO:0000313" key="4">
    <source>
        <dbReference type="Proteomes" id="UP000095210"/>
    </source>
</evidence>
<gene>
    <name evidence="3" type="ORF">TL08_24165</name>
</gene>
<dbReference type="EC" id="1.1.1.219" evidence="3"/>
<feature type="region of interest" description="Disordered" evidence="1">
    <location>
        <begin position="132"/>
        <end position="152"/>
    </location>
</feature>
<dbReference type="Proteomes" id="UP000095210">
    <property type="component" value="Chromosome"/>
</dbReference>
<keyword evidence="3" id="KW-0560">Oxidoreductase</keyword>
<sequence length="357" mass="37392">MNAADSHDSAAPARTLVTGATGLLGSNIVTALLARGAKEVVALVRDAAKARKLLPSDPRLTLVIGDINDVDSFRDELPGTDAVIHTAAYFREYYQPDPDVNLLHRTNVTAVGNLLAAAHRAGVPVVVHTSSTGTLSAGPAGAPADEQTPPAHDVERSAYRASKVRSEAVVREFCAKHHGLRVPIVLPGWMWGPGDAAPTSAGRLFLSIAGGTLPAVPKAGNHVVDARDVAEACVTASISGVSLRRYIVGGSRHDVADIAARVAELTGAKAPRPVPIGLAMAVAGGMELVAKVTGREPVANRKSVDVLRSTGYPITSARAEHELGVRFRPLHETLADTASWYRERGLLPASATTQTRK</sequence>
<evidence type="ECO:0000259" key="2">
    <source>
        <dbReference type="SMART" id="SM00822"/>
    </source>
</evidence>
<dbReference type="KEGG" id="ahm:TL08_24165"/>
<dbReference type="RefSeq" id="WP_069852292.1">
    <property type="nucleotide sequence ID" value="NZ_CP014859.1"/>
</dbReference>
<accession>A0AAC9N175</accession>
<reference evidence="4" key="1">
    <citation type="submission" date="2016-03" db="EMBL/GenBank/DDBJ databases">
        <title>Complete genome sequence of the type strain Actinoalloteichus hymeniacidonis DSM 45092.</title>
        <authorList>
            <person name="Schaffert L."/>
            <person name="Albersmeier A."/>
            <person name="Winkler A."/>
            <person name="Kalinowski J."/>
            <person name="Zotchev S."/>
            <person name="Ruckert C."/>
        </authorList>
    </citation>
    <scope>NUCLEOTIDE SEQUENCE [LARGE SCALE GENOMIC DNA]</scope>
    <source>
        <strain evidence="4">HPA177(T) (DSM 45092(T))</strain>
    </source>
</reference>
<dbReference type="GO" id="GO:0004029">
    <property type="term" value="F:aldehyde dehydrogenase (NAD+) activity"/>
    <property type="evidence" value="ECO:0007669"/>
    <property type="project" value="TreeGrafter"/>
</dbReference>
<dbReference type="InterPro" id="IPR057326">
    <property type="entry name" value="KR_dom"/>
</dbReference>
<dbReference type="SMART" id="SM00822">
    <property type="entry name" value="PKS_KR"/>
    <property type="match status" value="1"/>
</dbReference>
<dbReference type="InterPro" id="IPR001509">
    <property type="entry name" value="Epimerase_deHydtase"/>
</dbReference>
<dbReference type="PANTHER" id="PTHR48079:SF6">
    <property type="entry name" value="NAD(P)-BINDING DOMAIN-CONTAINING PROTEIN-RELATED"/>
    <property type="match status" value="1"/>
</dbReference>
<dbReference type="InterPro" id="IPR051783">
    <property type="entry name" value="NAD(P)-dependent_oxidoreduct"/>
</dbReference>
<dbReference type="PANTHER" id="PTHR48079">
    <property type="entry name" value="PROTEIN YEEZ"/>
    <property type="match status" value="1"/>
</dbReference>
<keyword evidence="4" id="KW-1185">Reference proteome</keyword>
<dbReference type="EMBL" id="CP014859">
    <property type="protein sequence ID" value="AOS65611.1"/>
    <property type="molecule type" value="Genomic_DNA"/>
</dbReference>
<name>A0AAC9N175_9PSEU</name>
<feature type="domain" description="Ketoreductase" evidence="2">
    <location>
        <begin position="13"/>
        <end position="194"/>
    </location>
</feature>